<dbReference type="SUPFAM" id="SSF48695">
    <property type="entry name" value="Multiheme cytochromes"/>
    <property type="match status" value="1"/>
</dbReference>
<dbReference type="Gene3D" id="3.90.10.10">
    <property type="entry name" value="Cytochrome C3"/>
    <property type="match status" value="1"/>
</dbReference>
<dbReference type="GO" id="GO:0030313">
    <property type="term" value="C:cell envelope"/>
    <property type="evidence" value="ECO:0007669"/>
    <property type="project" value="UniProtKB-SubCell"/>
</dbReference>
<evidence type="ECO:0000256" key="3">
    <source>
        <dbReference type="ARBA" id="ARBA00022617"/>
    </source>
</evidence>
<proteinExistence type="predicted"/>
<evidence type="ECO:0000256" key="4">
    <source>
        <dbReference type="ARBA" id="ARBA00022723"/>
    </source>
</evidence>
<accession>X0SFH6</accession>
<keyword evidence="4" id="KW-0479">Metal-binding</keyword>
<dbReference type="GO" id="GO:0046872">
    <property type="term" value="F:metal ion binding"/>
    <property type="evidence" value="ECO:0007669"/>
    <property type="project" value="UniProtKB-KW"/>
</dbReference>
<protein>
    <recommendedName>
        <fullName evidence="8">Tetrahaem cytochrome domain-containing protein</fullName>
    </recommendedName>
</protein>
<keyword evidence="3" id="KW-0349">Heme</keyword>
<dbReference type="InterPro" id="IPR012286">
    <property type="entry name" value="Tetrahaem_cytochrome"/>
</dbReference>
<organism evidence="9">
    <name type="scientific">marine sediment metagenome</name>
    <dbReference type="NCBI Taxonomy" id="412755"/>
    <lineage>
        <taxon>unclassified sequences</taxon>
        <taxon>metagenomes</taxon>
        <taxon>ecological metagenomes</taxon>
    </lineage>
</organism>
<evidence type="ECO:0000259" key="8">
    <source>
        <dbReference type="Pfam" id="PF14537"/>
    </source>
</evidence>
<keyword evidence="5" id="KW-0249">Electron transport</keyword>
<evidence type="ECO:0000256" key="7">
    <source>
        <dbReference type="SAM" id="MobiDB-lite"/>
    </source>
</evidence>
<evidence type="ECO:0000256" key="5">
    <source>
        <dbReference type="ARBA" id="ARBA00022982"/>
    </source>
</evidence>
<feature type="region of interest" description="Disordered" evidence="7">
    <location>
        <begin position="126"/>
        <end position="154"/>
    </location>
</feature>
<dbReference type="InterPro" id="IPR036280">
    <property type="entry name" value="Multihaem_cyt_sf"/>
</dbReference>
<comment type="caution">
    <text evidence="9">The sequence shown here is derived from an EMBL/GenBank/DDBJ whole genome shotgun (WGS) entry which is preliminary data.</text>
</comment>
<reference evidence="9" key="1">
    <citation type="journal article" date="2014" name="Front. Microbiol.">
        <title>High frequency of phylogenetically diverse reductive dehalogenase-homologous genes in deep subseafloor sedimentary metagenomes.</title>
        <authorList>
            <person name="Kawai M."/>
            <person name="Futagami T."/>
            <person name="Toyoda A."/>
            <person name="Takaki Y."/>
            <person name="Nishi S."/>
            <person name="Hori S."/>
            <person name="Arai W."/>
            <person name="Tsubouchi T."/>
            <person name="Morono Y."/>
            <person name="Uchiyama I."/>
            <person name="Ito T."/>
            <person name="Fujiyama A."/>
            <person name="Inagaki F."/>
            <person name="Takami H."/>
        </authorList>
    </citation>
    <scope>NUCLEOTIDE SEQUENCE</scope>
    <source>
        <strain evidence="9">Expedition CK06-06</strain>
    </source>
</reference>
<comment type="subcellular location">
    <subcellularLocation>
        <location evidence="1">Cell envelope</location>
    </subcellularLocation>
</comment>
<sequence>MSRAWPIGVIAAGLLLVVACAPGERRGGVAGPGESEQRFGRLGANAGCYVCHMTFVREPLSATHLAAKVTCVRCHGPSAAHANDEDIGATPPDVIIQRDRINPSCRVCHKTHDVAPEKIVTRWLEHSQRRATSQPAPSPAACTDCHGKHRISDT</sequence>
<dbReference type="EMBL" id="BARS01002012">
    <property type="protein sequence ID" value="GAF79759.1"/>
    <property type="molecule type" value="Genomic_DNA"/>
</dbReference>
<keyword evidence="6" id="KW-0408">Iron</keyword>
<evidence type="ECO:0000313" key="9">
    <source>
        <dbReference type="EMBL" id="GAF79759.1"/>
    </source>
</evidence>
<dbReference type="AlphaFoldDB" id="X0SFH6"/>
<gene>
    <name evidence="9" type="ORF">S01H1_03738</name>
</gene>
<evidence type="ECO:0000256" key="2">
    <source>
        <dbReference type="ARBA" id="ARBA00022448"/>
    </source>
</evidence>
<evidence type="ECO:0000256" key="6">
    <source>
        <dbReference type="ARBA" id="ARBA00023004"/>
    </source>
</evidence>
<feature type="domain" description="Tetrahaem cytochrome" evidence="8">
    <location>
        <begin position="45"/>
        <end position="114"/>
    </location>
</feature>
<dbReference type="Pfam" id="PF14537">
    <property type="entry name" value="Cytochrom_c3_2"/>
    <property type="match status" value="1"/>
</dbReference>
<name>X0SFH6_9ZZZZ</name>
<evidence type="ECO:0000256" key="1">
    <source>
        <dbReference type="ARBA" id="ARBA00004196"/>
    </source>
</evidence>
<keyword evidence="2" id="KW-0813">Transport</keyword>
<dbReference type="PROSITE" id="PS51257">
    <property type="entry name" value="PROKAR_LIPOPROTEIN"/>
    <property type="match status" value="1"/>
</dbReference>